<feature type="non-terminal residue" evidence="1">
    <location>
        <position position="1"/>
    </location>
</feature>
<accession>A0A382I2D0</accession>
<dbReference type="AlphaFoldDB" id="A0A382I2D0"/>
<gene>
    <name evidence="1" type="ORF">METZ01_LOCUS246399</name>
</gene>
<reference evidence="1" key="1">
    <citation type="submission" date="2018-05" db="EMBL/GenBank/DDBJ databases">
        <authorList>
            <person name="Lanie J.A."/>
            <person name="Ng W.-L."/>
            <person name="Kazmierczak K.M."/>
            <person name="Andrzejewski T.M."/>
            <person name="Davidsen T.M."/>
            <person name="Wayne K.J."/>
            <person name="Tettelin H."/>
            <person name="Glass J.I."/>
            <person name="Rusch D."/>
            <person name="Podicherti R."/>
            <person name="Tsui H.-C.T."/>
            <person name="Winkler M.E."/>
        </authorList>
    </citation>
    <scope>NUCLEOTIDE SEQUENCE</scope>
</reference>
<protein>
    <submittedName>
        <fullName evidence="1">Uncharacterized protein</fullName>
    </submittedName>
</protein>
<sequence>IASENAGAVLRAIDLTDDVVGGTLRLQGTFLDDERDNPLVGELTIKDFHVVNAPPLAKLLTIATLTGALELLGGQGLPFDRMHAPFRYQNKKLLLNKARANGLSLGLTIDGEINLDNHTIDLSGTIIPAYVLNSIVGHLPVIGDILTGGDGEGVFAATYRAQGPLKDAAITVNPLTALAPGILRDLFKLFEPLQATPDKAS</sequence>
<dbReference type="EMBL" id="UINC01064667">
    <property type="protein sequence ID" value="SVB93545.1"/>
    <property type="molecule type" value="Genomic_DNA"/>
</dbReference>
<organism evidence="1">
    <name type="scientific">marine metagenome</name>
    <dbReference type="NCBI Taxonomy" id="408172"/>
    <lineage>
        <taxon>unclassified sequences</taxon>
        <taxon>metagenomes</taxon>
        <taxon>ecological metagenomes</taxon>
    </lineage>
</organism>
<proteinExistence type="predicted"/>
<evidence type="ECO:0000313" key="1">
    <source>
        <dbReference type="EMBL" id="SVB93545.1"/>
    </source>
</evidence>
<name>A0A382I2D0_9ZZZZ</name>